<dbReference type="InterPro" id="IPR045569">
    <property type="entry name" value="Metalloprtase-TldD/E_C"/>
</dbReference>
<dbReference type="InterPro" id="IPR047657">
    <property type="entry name" value="PmbA"/>
</dbReference>
<dbReference type="InterPro" id="IPR036059">
    <property type="entry name" value="TldD/PmbA_sf"/>
</dbReference>
<dbReference type="Pfam" id="PF19289">
    <property type="entry name" value="PmbA_TldD_3rd"/>
    <property type="match status" value="1"/>
</dbReference>
<evidence type="ECO:0000313" key="2">
    <source>
        <dbReference type="EMBL" id="MBM7615881.1"/>
    </source>
</evidence>
<feature type="domain" description="Metalloprotease TldD/E C-terminal" evidence="1">
    <location>
        <begin position="234"/>
        <end position="437"/>
    </location>
</feature>
<sequence length="438" mass="47920">MKYKGIIDETIAYLKGLGADEVEVKLSESDDFEVYGNAGVLDLVRSVENAVLNVTVLKDQKRANTVINDLSKENREKALVALMASVSTAEPDPAYDLSAVETPKHIVMGKKPEGEKEIEDIKTKLTQMTAEFVDSVKADFPAVMLVEMGTNYKMKTSVLKNTKGTELLEELYGYEVGAMFNAVDEEKSSSFNYVMSTPTGLDEPFLNNTYWRDTIGRNEKELNAEPFNGRLEGNVMFAPTVVAEFLSELEELALKDNAFIQDYSKWKNSIGEQVCDAKLTWHSAPLSDEVGGGYGITEDGFPVEDVTVIENGVLKSHLLSLYGANKSGRKRAGNQGGIFLVEPGTTSLEKMISGIDRGILISRLSGGQPSPNGDFSGVAKNSFLIENGKIAGAVSEAMATFNIFEVLKDIEALSIERHDAGFFKIPYLKSNRVLVTGK</sequence>
<accession>A0ABS2NSJ0</accession>
<gene>
    <name evidence="2" type="ORF">JOC73_002455</name>
</gene>
<dbReference type="Proteomes" id="UP001314796">
    <property type="component" value="Unassembled WGS sequence"/>
</dbReference>
<dbReference type="SUPFAM" id="SSF111283">
    <property type="entry name" value="Putative modulator of DNA gyrase, PmbA/TldD"/>
    <property type="match status" value="1"/>
</dbReference>
<dbReference type="InterPro" id="IPR035068">
    <property type="entry name" value="TldD/PmbA_N"/>
</dbReference>
<organism evidence="2 3">
    <name type="scientific">Alkaliphilus hydrothermalis</name>
    <dbReference type="NCBI Taxonomy" id="1482730"/>
    <lineage>
        <taxon>Bacteria</taxon>
        <taxon>Bacillati</taxon>
        <taxon>Bacillota</taxon>
        <taxon>Clostridia</taxon>
        <taxon>Peptostreptococcales</taxon>
        <taxon>Natronincolaceae</taxon>
        <taxon>Alkaliphilus</taxon>
    </lineage>
</organism>
<dbReference type="EMBL" id="JAFBEE010000019">
    <property type="protein sequence ID" value="MBM7615881.1"/>
    <property type="molecule type" value="Genomic_DNA"/>
</dbReference>
<evidence type="ECO:0000259" key="1">
    <source>
        <dbReference type="Pfam" id="PF19289"/>
    </source>
</evidence>
<dbReference type="RefSeq" id="WP_204403571.1">
    <property type="nucleotide sequence ID" value="NZ_JAFBEE010000019.1"/>
</dbReference>
<evidence type="ECO:0000313" key="3">
    <source>
        <dbReference type="Proteomes" id="UP001314796"/>
    </source>
</evidence>
<name>A0ABS2NSJ0_9FIRM</name>
<protein>
    <submittedName>
        <fullName evidence="2">PmbA protein</fullName>
    </submittedName>
</protein>
<reference evidence="2 3" key="1">
    <citation type="submission" date="2021-01" db="EMBL/GenBank/DDBJ databases">
        <title>Genomic Encyclopedia of Type Strains, Phase IV (KMG-IV): sequencing the most valuable type-strain genomes for metagenomic binning, comparative biology and taxonomic classification.</title>
        <authorList>
            <person name="Goeker M."/>
        </authorList>
    </citation>
    <scope>NUCLEOTIDE SEQUENCE [LARGE SCALE GENOMIC DNA]</scope>
    <source>
        <strain evidence="2 3">DSM 25890</strain>
    </source>
</reference>
<dbReference type="PANTHER" id="PTHR43421">
    <property type="entry name" value="METALLOPROTEASE PMBA"/>
    <property type="match status" value="1"/>
</dbReference>
<keyword evidence="3" id="KW-1185">Reference proteome</keyword>
<comment type="caution">
    <text evidence="2">The sequence shown here is derived from an EMBL/GenBank/DDBJ whole genome shotgun (WGS) entry which is preliminary data.</text>
</comment>
<dbReference type="Gene3D" id="3.30.2290.10">
    <property type="entry name" value="PmbA/TldD superfamily"/>
    <property type="match status" value="1"/>
</dbReference>
<dbReference type="PANTHER" id="PTHR43421:SF1">
    <property type="entry name" value="METALLOPROTEASE PMBA"/>
    <property type="match status" value="1"/>
</dbReference>
<proteinExistence type="predicted"/>